<accession>A0A1T4Q4S9</accession>
<dbReference type="AlphaFoldDB" id="A0A1T4Q4S9"/>
<evidence type="ECO:0000313" key="1">
    <source>
        <dbReference type="EMBL" id="SJZ98218.1"/>
    </source>
</evidence>
<evidence type="ECO:0000313" key="2">
    <source>
        <dbReference type="Proteomes" id="UP000189857"/>
    </source>
</evidence>
<dbReference type="RefSeq" id="WP_078788033.1">
    <property type="nucleotide sequence ID" value="NZ_FMTO01000014.1"/>
</dbReference>
<dbReference type="OrthoDB" id="9979462at2"/>
<gene>
    <name evidence="1" type="ORF">SAMN02745110_02237</name>
</gene>
<reference evidence="1 2" key="1">
    <citation type="submission" date="2017-02" db="EMBL/GenBank/DDBJ databases">
        <authorList>
            <person name="Peterson S.W."/>
        </authorList>
    </citation>
    <scope>NUCLEOTIDE SEQUENCE [LARGE SCALE GENOMIC DNA]</scope>
    <source>
        <strain evidence="1 2">ATCC 17233</strain>
    </source>
</reference>
<organism evidence="1 2">
    <name type="scientific">Eubacterium ruminantium</name>
    <dbReference type="NCBI Taxonomy" id="42322"/>
    <lineage>
        <taxon>Bacteria</taxon>
        <taxon>Bacillati</taxon>
        <taxon>Bacillota</taxon>
        <taxon>Clostridia</taxon>
        <taxon>Eubacteriales</taxon>
        <taxon>Eubacteriaceae</taxon>
        <taxon>Eubacterium</taxon>
    </lineage>
</organism>
<dbReference type="EMBL" id="FUXA01000016">
    <property type="protein sequence ID" value="SJZ98218.1"/>
    <property type="molecule type" value="Genomic_DNA"/>
</dbReference>
<protein>
    <submittedName>
        <fullName evidence="1">Uncharacterized protein</fullName>
    </submittedName>
</protein>
<keyword evidence="2" id="KW-1185">Reference proteome</keyword>
<sequence>MISHKYGEFADMQISDIVNIIRKRIFFLLVVAEKPNEFPNVNLAVAHTTLMWGISGLNELLGCPTELVMVLSLLEEALNNLQTDFNFSKYRKLILDAGAEVMKITPSKKNGGVV</sequence>
<dbReference type="Proteomes" id="UP000189857">
    <property type="component" value="Unassembled WGS sequence"/>
</dbReference>
<name>A0A1T4Q4S9_9FIRM</name>
<proteinExistence type="predicted"/>